<dbReference type="Gene3D" id="3.30.420.40">
    <property type="match status" value="2"/>
</dbReference>
<name>A0A381YSF6_9ZZZZ</name>
<dbReference type="InterPro" id="IPR018483">
    <property type="entry name" value="Carb_kinase_FGGY_CS"/>
</dbReference>
<dbReference type="SUPFAM" id="SSF53067">
    <property type="entry name" value="Actin-like ATPase domain"/>
    <property type="match status" value="2"/>
</dbReference>
<feature type="domain" description="Carbohydrate kinase FGGY N-terminal" evidence="3">
    <location>
        <begin position="5"/>
        <end position="250"/>
    </location>
</feature>
<dbReference type="PROSITE" id="PS00445">
    <property type="entry name" value="FGGY_KINASES_2"/>
    <property type="match status" value="1"/>
</dbReference>
<evidence type="ECO:0000259" key="3">
    <source>
        <dbReference type="Pfam" id="PF00370"/>
    </source>
</evidence>
<gene>
    <name evidence="5" type="ORF">METZ01_LOCUS132748</name>
</gene>
<dbReference type="GO" id="GO:0016301">
    <property type="term" value="F:kinase activity"/>
    <property type="evidence" value="ECO:0007669"/>
    <property type="project" value="UniProtKB-KW"/>
</dbReference>
<reference evidence="5" key="1">
    <citation type="submission" date="2018-05" db="EMBL/GenBank/DDBJ databases">
        <authorList>
            <person name="Lanie J.A."/>
            <person name="Ng W.-L."/>
            <person name="Kazmierczak K.M."/>
            <person name="Andrzejewski T.M."/>
            <person name="Davidsen T.M."/>
            <person name="Wayne K.J."/>
            <person name="Tettelin H."/>
            <person name="Glass J.I."/>
            <person name="Rusch D."/>
            <person name="Podicherti R."/>
            <person name="Tsui H.-C.T."/>
            <person name="Winkler M.E."/>
        </authorList>
    </citation>
    <scope>NUCLEOTIDE SEQUENCE</scope>
</reference>
<keyword evidence="2" id="KW-0418">Kinase</keyword>
<dbReference type="InterPro" id="IPR018485">
    <property type="entry name" value="FGGY_C"/>
</dbReference>
<dbReference type="Pfam" id="PF02782">
    <property type="entry name" value="FGGY_C"/>
    <property type="match status" value="1"/>
</dbReference>
<evidence type="ECO:0000313" key="5">
    <source>
        <dbReference type="EMBL" id="SVA79894.1"/>
    </source>
</evidence>
<keyword evidence="1" id="KW-0808">Transferase</keyword>
<evidence type="ECO:0000256" key="1">
    <source>
        <dbReference type="ARBA" id="ARBA00022679"/>
    </source>
</evidence>
<dbReference type="GO" id="GO:0016773">
    <property type="term" value="F:phosphotransferase activity, alcohol group as acceptor"/>
    <property type="evidence" value="ECO:0007669"/>
    <property type="project" value="InterPro"/>
</dbReference>
<dbReference type="Pfam" id="PF00370">
    <property type="entry name" value="FGGY_N"/>
    <property type="match status" value="1"/>
</dbReference>
<protein>
    <recommendedName>
        <fullName evidence="6">Carbohydrate kinase FGGY N-terminal domain-containing protein</fullName>
    </recommendedName>
</protein>
<evidence type="ECO:0000259" key="4">
    <source>
        <dbReference type="Pfam" id="PF02782"/>
    </source>
</evidence>
<dbReference type="InterPro" id="IPR043129">
    <property type="entry name" value="ATPase_NBD"/>
</dbReference>
<dbReference type="PANTHER" id="PTHR43095">
    <property type="entry name" value="SUGAR KINASE"/>
    <property type="match status" value="1"/>
</dbReference>
<dbReference type="InterPro" id="IPR000577">
    <property type="entry name" value="Carb_kinase_FGGY"/>
</dbReference>
<evidence type="ECO:0000256" key="2">
    <source>
        <dbReference type="ARBA" id="ARBA00022777"/>
    </source>
</evidence>
<dbReference type="PANTHER" id="PTHR43095:SF5">
    <property type="entry name" value="XYLULOSE KINASE"/>
    <property type="match status" value="1"/>
</dbReference>
<dbReference type="CDD" id="cd07804">
    <property type="entry name" value="ASKHA_NBD_FGGY_RrXK-like"/>
    <property type="match status" value="1"/>
</dbReference>
<dbReference type="GO" id="GO:0005975">
    <property type="term" value="P:carbohydrate metabolic process"/>
    <property type="evidence" value="ECO:0007669"/>
    <property type="project" value="InterPro"/>
</dbReference>
<feature type="non-terminal residue" evidence="5">
    <location>
        <position position="483"/>
    </location>
</feature>
<dbReference type="PIRSF" id="PIRSF000538">
    <property type="entry name" value="GlpK"/>
    <property type="match status" value="1"/>
</dbReference>
<proteinExistence type="predicted"/>
<feature type="domain" description="Carbohydrate kinase FGGY C-terminal" evidence="4">
    <location>
        <begin position="263"/>
        <end position="448"/>
    </location>
</feature>
<sequence>MEKNLYLGIDIGTYETKGVLVNQIGEILAQSFKKHELIVPQKGWAEHRPQEDWWDDFIFISKDLLQKSDCDPKNIRAVTASAIGPCMLPVDKEGKPLMNAILYGVDTRAHKEIDDLNQKIGEKTIIDFCGNALTSQAIGPKILWLKNNKPDLFLKTHQFLNSTSYINFLLSGEYVIDHYTAANFSPFYDIKNSCWSDTLLKNEIDLNQLPKLVWTNEIIGKITFTASKETGLAEGTPVTAGTVDAAAEALSVGVNKPGDMMMMYGSTMFFISITSNSIFDERLWYAPWLFEGEHASIAGLSTSGTLTHWFKKEFAKEIKGDEVFIELAREAQNSPIGANGIIFLPYFSGERTPIHDVHAKGSFFGLNLTHKRSDMYRSIFEGIAYGTKHVFDTFEDLQNLPQNLYSVGGGTKNIIWSQTTSDVIGINQILKKKTIGASYGDAFLSALAVGDVKRDDINHWNEIDCEIEAKENPIYSKGYKYFR</sequence>
<dbReference type="InterPro" id="IPR050406">
    <property type="entry name" value="FGGY_Carb_Kinase"/>
</dbReference>
<dbReference type="EMBL" id="UINC01018936">
    <property type="protein sequence ID" value="SVA79894.1"/>
    <property type="molecule type" value="Genomic_DNA"/>
</dbReference>
<dbReference type="AlphaFoldDB" id="A0A381YSF6"/>
<organism evidence="5">
    <name type="scientific">marine metagenome</name>
    <dbReference type="NCBI Taxonomy" id="408172"/>
    <lineage>
        <taxon>unclassified sequences</taxon>
        <taxon>metagenomes</taxon>
        <taxon>ecological metagenomes</taxon>
    </lineage>
</organism>
<dbReference type="InterPro" id="IPR018484">
    <property type="entry name" value="FGGY_N"/>
</dbReference>
<accession>A0A381YSF6</accession>
<evidence type="ECO:0008006" key="6">
    <source>
        <dbReference type="Google" id="ProtNLM"/>
    </source>
</evidence>